<protein>
    <submittedName>
        <fullName evidence="2">Uncharacterized protein</fullName>
    </submittedName>
</protein>
<accession>A0A194AIG2</accession>
<keyword evidence="3" id="KW-1185">Reference proteome</keyword>
<feature type="region of interest" description="Disordered" evidence="1">
    <location>
        <begin position="26"/>
        <end position="49"/>
    </location>
</feature>
<evidence type="ECO:0000313" key="2">
    <source>
        <dbReference type="EMBL" id="GAU09020.1"/>
    </source>
</evidence>
<sequence>MFLVGMNNSSYEIINLVGRVSKKIAKERTREKDPKTGQVPKVNLEKAGN</sequence>
<comment type="caution">
    <text evidence="2">The sequence shown here is derived from an EMBL/GenBank/DDBJ whole genome shotgun (WGS) entry which is preliminary data.</text>
</comment>
<evidence type="ECO:0000256" key="1">
    <source>
        <dbReference type="SAM" id="MobiDB-lite"/>
    </source>
</evidence>
<reference evidence="3" key="1">
    <citation type="submission" date="2016-06" db="EMBL/GenBank/DDBJ databases">
        <title>Draft genome sequence of Desulfoplanes formicivorans strain Pf12B.</title>
        <authorList>
            <person name="Watanabe M."/>
            <person name="Kojima H."/>
            <person name="Fukui M."/>
        </authorList>
    </citation>
    <scope>NUCLEOTIDE SEQUENCE [LARGE SCALE GENOMIC DNA]</scope>
    <source>
        <strain evidence="3">Pf12B</strain>
    </source>
</reference>
<dbReference type="Proteomes" id="UP000095200">
    <property type="component" value="Unassembled WGS sequence"/>
</dbReference>
<gene>
    <name evidence="2" type="ORF">DPF_1740</name>
</gene>
<organism evidence="2 3">
    <name type="scientific">Desulfoplanes formicivorans</name>
    <dbReference type="NCBI Taxonomy" id="1592317"/>
    <lineage>
        <taxon>Bacteria</taxon>
        <taxon>Pseudomonadati</taxon>
        <taxon>Thermodesulfobacteriota</taxon>
        <taxon>Desulfovibrionia</taxon>
        <taxon>Desulfovibrionales</taxon>
        <taxon>Desulfoplanaceae</taxon>
        <taxon>Desulfoplanes</taxon>
    </lineage>
</organism>
<feature type="compositionally biased region" description="Basic and acidic residues" evidence="1">
    <location>
        <begin position="26"/>
        <end position="35"/>
    </location>
</feature>
<evidence type="ECO:0000313" key="3">
    <source>
        <dbReference type="Proteomes" id="UP000095200"/>
    </source>
</evidence>
<name>A0A194AIG2_9BACT</name>
<dbReference type="EMBL" id="BDFE01000016">
    <property type="protein sequence ID" value="GAU09020.1"/>
    <property type="molecule type" value="Genomic_DNA"/>
</dbReference>
<dbReference type="STRING" id="1592317.DPF_1740"/>
<proteinExistence type="predicted"/>
<dbReference type="AlphaFoldDB" id="A0A194AIG2"/>